<evidence type="ECO:0000256" key="1">
    <source>
        <dbReference type="ARBA" id="ARBA00018672"/>
    </source>
</evidence>
<dbReference type="RefSeq" id="WP_155475098.1">
    <property type="nucleotide sequence ID" value="NZ_WNKU01000002.1"/>
</dbReference>
<reference evidence="10 11" key="1">
    <citation type="submission" date="2019-11" db="EMBL/GenBank/DDBJ databases">
        <title>Whole-genome sequence of a the green, strictly anaerobic photosynthetic bacterium Heliobacillus mobilis DSM 6151.</title>
        <authorList>
            <person name="Kyndt J.A."/>
            <person name="Meyer T.E."/>
        </authorList>
    </citation>
    <scope>NUCLEOTIDE SEQUENCE [LARGE SCALE GENOMIC DNA]</scope>
    <source>
        <strain evidence="10 11">DSM 6151</strain>
    </source>
</reference>
<evidence type="ECO:0000259" key="8">
    <source>
        <dbReference type="PROSITE" id="PS50110"/>
    </source>
</evidence>
<dbReference type="InterPro" id="IPR018060">
    <property type="entry name" value="HTH_AraC"/>
</dbReference>
<dbReference type="Gene3D" id="3.40.50.2300">
    <property type="match status" value="1"/>
</dbReference>
<evidence type="ECO:0000256" key="5">
    <source>
        <dbReference type="ARBA" id="ARBA00024867"/>
    </source>
</evidence>
<dbReference type="SUPFAM" id="SSF46689">
    <property type="entry name" value="Homeodomain-like"/>
    <property type="match status" value="2"/>
</dbReference>
<dbReference type="Pfam" id="PF00072">
    <property type="entry name" value="Response_reg"/>
    <property type="match status" value="1"/>
</dbReference>
<dbReference type="InterPro" id="IPR000160">
    <property type="entry name" value="GGDEF_dom"/>
</dbReference>
<dbReference type="Proteomes" id="UP000430670">
    <property type="component" value="Unassembled WGS sequence"/>
</dbReference>
<dbReference type="SUPFAM" id="SSF52172">
    <property type="entry name" value="CheY-like"/>
    <property type="match status" value="1"/>
</dbReference>
<dbReference type="PRINTS" id="PR00032">
    <property type="entry name" value="HTHARAC"/>
</dbReference>
<dbReference type="Pfam" id="PF17853">
    <property type="entry name" value="GGDEF_2"/>
    <property type="match status" value="1"/>
</dbReference>
<proteinExistence type="predicted"/>
<dbReference type="GO" id="GO:0000160">
    <property type="term" value="P:phosphorelay signal transduction system"/>
    <property type="evidence" value="ECO:0007669"/>
    <property type="project" value="InterPro"/>
</dbReference>
<feature type="modified residue" description="4-aspartylphosphate" evidence="6">
    <location>
        <position position="55"/>
    </location>
</feature>
<dbReference type="PROSITE" id="PS50110">
    <property type="entry name" value="RESPONSE_REGULATORY"/>
    <property type="match status" value="1"/>
</dbReference>
<evidence type="ECO:0000256" key="2">
    <source>
        <dbReference type="ARBA" id="ARBA00023015"/>
    </source>
</evidence>
<dbReference type="SMART" id="SM00448">
    <property type="entry name" value="REC"/>
    <property type="match status" value="1"/>
</dbReference>
<dbReference type="PROSITE" id="PS01124">
    <property type="entry name" value="HTH_ARAC_FAMILY_2"/>
    <property type="match status" value="1"/>
</dbReference>
<dbReference type="GO" id="GO:0003700">
    <property type="term" value="F:DNA-binding transcription factor activity"/>
    <property type="evidence" value="ECO:0007669"/>
    <property type="project" value="InterPro"/>
</dbReference>
<keyword evidence="2" id="KW-0805">Transcription regulation</keyword>
<comment type="caution">
    <text evidence="10">The sequence shown here is derived from an EMBL/GenBank/DDBJ whole genome shotgun (WGS) entry which is preliminary data.</text>
</comment>
<dbReference type="PANTHER" id="PTHR43280:SF10">
    <property type="entry name" value="REGULATORY PROTEIN POCR"/>
    <property type="match status" value="1"/>
</dbReference>
<evidence type="ECO:0000256" key="3">
    <source>
        <dbReference type="ARBA" id="ARBA00023125"/>
    </source>
</evidence>
<dbReference type="InterPro" id="IPR041522">
    <property type="entry name" value="CdaR_GGDEF"/>
</dbReference>
<dbReference type="PROSITE" id="PS50887">
    <property type="entry name" value="GGDEF"/>
    <property type="match status" value="1"/>
</dbReference>
<keyword evidence="4" id="KW-0804">Transcription</keyword>
<comment type="function">
    <text evidence="5">May play the central regulatory role in sporulation. It may be an element of the effector pathway responsible for the activation of sporulation genes in response to nutritional stress. Spo0A may act in concert with spo0H (a sigma factor) to control the expression of some genes that are critical to the sporulation process.</text>
</comment>
<dbReference type="CDD" id="cd17536">
    <property type="entry name" value="REC_YesN-like"/>
    <property type="match status" value="1"/>
</dbReference>
<evidence type="ECO:0000313" key="11">
    <source>
        <dbReference type="Proteomes" id="UP000430670"/>
    </source>
</evidence>
<evidence type="ECO:0000259" key="7">
    <source>
        <dbReference type="PROSITE" id="PS01124"/>
    </source>
</evidence>
<keyword evidence="6" id="KW-0597">Phosphoprotein</keyword>
<dbReference type="PANTHER" id="PTHR43280">
    <property type="entry name" value="ARAC-FAMILY TRANSCRIPTIONAL REGULATOR"/>
    <property type="match status" value="1"/>
</dbReference>
<dbReference type="InterPro" id="IPR001789">
    <property type="entry name" value="Sig_transdc_resp-reg_receiver"/>
</dbReference>
<gene>
    <name evidence="10" type="ORF">GJ688_03275</name>
</gene>
<dbReference type="InterPro" id="IPR020449">
    <property type="entry name" value="Tscrpt_reg_AraC-type_HTH"/>
</dbReference>
<evidence type="ECO:0000256" key="6">
    <source>
        <dbReference type="PROSITE-ProRule" id="PRU00169"/>
    </source>
</evidence>
<dbReference type="Pfam" id="PF12833">
    <property type="entry name" value="HTH_18"/>
    <property type="match status" value="1"/>
</dbReference>
<evidence type="ECO:0000256" key="4">
    <source>
        <dbReference type="ARBA" id="ARBA00023163"/>
    </source>
</evidence>
<keyword evidence="11" id="KW-1185">Reference proteome</keyword>
<protein>
    <recommendedName>
        <fullName evidence="1">Stage 0 sporulation protein A homolog</fullName>
    </recommendedName>
</protein>
<evidence type="ECO:0000313" key="10">
    <source>
        <dbReference type="EMBL" id="MTV48000.1"/>
    </source>
</evidence>
<accession>A0A6I3SGP0</accession>
<evidence type="ECO:0000259" key="9">
    <source>
        <dbReference type="PROSITE" id="PS50887"/>
    </source>
</evidence>
<keyword evidence="3" id="KW-0238">DNA-binding</keyword>
<feature type="domain" description="GGDEF" evidence="9">
    <location>
        <begin position="178"/>
        <end position="309"/>
    </location>
</feature>
<organism evidence="10 11">
    <name type="scientific">Heliobacterium mobile</name>
    <name type="common">Heliobacillus mobilis</name>
    <dbReference type="NCBI Taxonomy" id="28064"/>
    <lineage>
        <taxon>Bacteria</taxon>
        <taxon>Bacillati</taxon>
        <taxon>Bacillota</taxon>
        <taxon>Clostridia</taxon>
        <taxon>Eubacteriales</taxon>
        <taxon>Heliobacteriaceae</taxon>
        <taxon>Heliobacterium</taxon>
    </lineage>
</organism>
<dbReference type="GO" id="GO:0043565">
    <property type="term" value="F:sequence-specific DNA binding"/>
    <property type="evidence" value="ECO:0007669"/>
    <property type="project" value="InterPro"/>
</dbReference>
<feature type="domain" description="HTH araC/xylS-type" evidence="7">
    <location>
        <begin position="434"/>
        <end position="532"/>
    </location>
</feature>
<dbReference type="InterPro" id="IPR011006">
    <property type="entry name" value="CheY-like_superfamily"/>
</dbReference>
<dbReference type="EMBL" id="WNKU01000002">
    <property type="protein sequence ID" value="MTV48000.1"/>
    <property type="molecule type" value="Genomic_DNA"/>
</dbReference>
<name>A0A6I3SGP0_HELMO</name>
<dbReference type="InterPro" id="IPR009057">
    <property type="entry name" value="Homeodomain-like_sf"/>
</dbReference>
<dbReference type="Gene3D" id="1.10.10.60">
    <property type="entry name" value="Homeodomain-like"/>
    <property type="match status" value="2"/>
</dbReference>
<dbReference type="SMART" id="SM00342">
    <property type="entry name" value="HTH_ARAC"/>
    <property type="match status" value="1"/>
</dbReference>
<dbReference type="AlphaFoldDB" id="A0A6I3SGP0"/>
<feature type="domain" description="Response regulatory" evidence="8">
    <location>
        <begin position="3"/>
        <end position="120"/>
    </location>
</feature>
<sequence length="541" mass="61573">MCKLLVVDDESLERQAIRQILSVQCPSIDVIAEADNGEDACTVAFAVRPDIILMDIQMPGMDGLKAMQCIRQQLPQVKIVILTAFDEFRYAHEAIKWGAVEYLLKPIRPADLVKVLSSVIEQVRSEKEKIRQEELMQQQLLKAKPFVQMSFVTDLVSGKIKTLEEIHERAAFLNFNFHAAIAMVIDVDRFSEMMSNKTELEKQYFKQQLLENLVSLIGEEALIVPFEQDSFVVLLGWDASVISCAYNYSRRVAEKIRKRISQSMDVTVTIGIGRGYGNMAEVGKSYQEALSASRQSYFLGQNQVIHIEDVPHLKPDTVVFPFQGERVLLEKVRCGERDDAYAALTALLENVFDKVSNEGSVKTYLLELLILLSRAAVEGGANLEQLTLANQAHIHRLMKCRTKLEISQSMRHTVDRLFENMTVNRSGTNQRLINKACEFITANCQRNVTLEEVARFVHLSPYYFSRIFKQEKGCNFVDFLTEVRLEKAKKCLSDSDMNLVQIAGQVGYQDSSYFCRVFRKSTGMTPNQYRQQIKRSALNQG</sequence>
<dbReference type="OrthoDB" id="9794370at2"/>